<organism evidence="9 10">
    <name type="scientific">Paracoccus isoporae</name>
    <dbReference type="NCBI Taxonomy" id="591205"/>
    <lineage>
        <taxon>Bacteria</taxon>
        <taxon>Pseudomonadati</taxon>
        <taxon>Pseudomonadota</taxon>
        <taxon>Alphaproteobacteria</taxon>
        <taxon>Rhodobacterales</taxon>
        <taxon>Paracoccaceae</taxon>
        <taxon>Paracoccus</taxon>
    </lineage>
</organism>
<feature type="compositionally biased region" description="Basic and acidic residues" evidence="7">
    <location>
        <begin position="63"/>
        <end position="77"/>
    </location>
</feature>
<dbReference type="PIRSF" id="PIRSF002889">
    <property type="entry name" value="Rod_FlgB"/>
    <property type="match status" value="1"/>
</dbReference>
<evidence type="ECO:0000256" key="2">
    <source>
        <dbReference type="ARBA" id="ARBA00009677"/>
    </source>
</evidence>
<dbReference type="Proteomes" id="UP000199344">
    <property type="component" value="Unassembled WGS sequence"/>
</dbReference>
<sequence length="129" mass="14151">MFDQIETIRMAQAMGQHAAARNRVAAANVANADTPGYRAQDMRPFAASYRNAAANPMRATRPGHLDGSDRRGTDLRPLDAPGAQSPNGNSVSLEEEMFRSAEIRRQHEVSLAVYRSSLDLLQSAIGKRR</sequence>
<proteinExistence type="inferred from homology"/>
<dbReference type="STRING" id="591205.SAMN05421538_106234"/>
<accession>A0A1G7CWR1</accession>
<dbReference type="GO" id="GO:0071973">
    <property type="term" value="P:bacterial-type flagellum-dependent cell motility"/>
    <property type="evidence" value="ECO:0007669"/>
    <property type="project" value="InterPro"/>
</dbReference>
<name>A0A1G7CWR1_9RHOB</name>
<keyword evidence="10" id="KW-1185">Reference proteome</keyword>
<keyword evidence="9" id="KW-0969">Cilium</keyword>
<keyword evidence="4 6" id="KW-0975">Bacterial flagellum</keyword>
<dbReference type="EMBL" id="FNAH01000006">
    <property type="protein sequence ID" value="SDE43739.1"/>
    <property type="molecule type" value="Genomic_DNA"/>
</dbReference>
<comment type="subunit">
    <text evidence="6">The basal body constitutes a major portion of the flagellar organelle and consists of a number of rings mounted on a central rod.</text>
</comment>
<comment type="subcellular location">
    <subcellularLocation>
        <location evidence="1 6">Bacterial flagellum basal body</location>
    </subcellularLocation>
</comment>
<dbReference type="InterPro" id="IPR001444">
    <property type="entry name" value="Flag_bb_rod_N"/>
</dbReference>
<reference evidence="9 10" key="1">
    <citation type="submission" date="2016-10" db="EMBL/GenBank/DDBJ databases">
        <authorList>
            <person name="de Groot N.N."/>
        </authorList>
    </citation>
    <scope>NUCLEOTIDE SEQUENCE [LARGE SCALE GENOMIC DNA]</scope>
    <source>
        <strain evidence="9 10">DSM 22220</strain>
    </source>
</reference>
<feature type="region of interest" description="Disordered" evidence="7">
    <location>
        <begin position="54"/>
        <end position="94"/>
    </location>
</feature>
<evidence type="ECO:0000256" key="7">
    <source>
        <dbReference type="SAM" id="MobiDB-lite"/>
    </source>
</evidence>
<evidence type="ECO:0000256" key="3">
    <source>
        <dbReference type="ARBA" id="ARBA00014376"/>
    </source>
</evidence>
<protein>
    <recommendedName>
        <fullName evidence="3 6">Flagellar basal body rod protein FlgB</fullName>
    </recommendedName>
</protein>
<evidence type="ECO:0000256" key="4">
    <source>
        <dbReference type="ARBA" id="ARBA00023143"/>
    </source>
</evidence>
<dbReference type="RefSeq" id="WP_090523936.1">
    <property type="nucleotide sequence ID" value="NZ_FNAH01000006.1"/>
</dbReference>
<evidence type="ECO:0000259" key="8">
    <source>
        <dbReference type="Pfam" id="PF00460"/>
    </source>
</evidence>
<dbReference type="OrthoDB" id="9788334at2"/>
<evidence type="ECO:0000256" key="1">
    <source>
        <dbReference type="ARBA" id="ARBA00004117"/>
    </source>
</evidence>
<dbReference type="Pfam" id="PF00460">
    <property type="entry name" value="Flg_bb_rod"/>
    <property type="match status" value="1"/>
</dbReference>
<evidence type="ECO:0000313" key="9">
    <source>
        <dbReference type="EMBL" id="SDE43739.1"/>
    </source>
</evidence>
<comment type="function">
    <text evidence="5 6">Structural component of flagellum, the bacterial motility apparatus. Part of the rod structure of flagellar basal body.</text>
</comment>
<keyword evidence="9" id="KW-0282">Flagellum</keyword>
<dbReference type="GO" id="GO:0030694">
    <property type="term" value="C:bacterial-type flagellum basal body, rod"/>
    <property type="evidence" value="ECO:0007669"/>
    <property type="project" value="InterPro"/>
</dbReference>
<keyword evidence="9" id="KW-0966">Cell projection</keyword>
<dbReference type="InterPro" id="IPR006300">
    <property type="entry name" value="FlgB"/>
</dbReference>
<dbReference type="AlphaFoldDB" id="A0A1G7CWR1"/>
<comment type="similarity">
    <text evidence="2 6">Belongs to the flagella basal body rod proteins family.</text>
</comment>
<evidence type="ECO:0000256" key="6">
    <source>
        <dbReference type="PIRNR" id="PIRNR002889"/>
    </source>
</evidence>
<dbReference type="NCBIfam" id="NF009270">
    <property type="entry name" value="PRK12627.1"/>
    <property type="match status" value="1"/>
</dbReference>
<evidence type="ECO:0000256" key="5">
    <source>
        <dbReference type="ARBA" id="ARBA00024934"/>
    </source>
</evidence>
<evidence type="ECO:0000313" key="10">
    <source>
        <dbReference type="Proteomes" id="UP000199344"/>
    </source>
</evidence>
<gene>
    <name evidence="9" type="ORF">SAMN05421538_106234</name>
</gene>
<feature type="domain" description="Flagellar basal body rod protein N-terminal" evidence="8">
    <location>
        <begin position="20"/>
        <end position="38"/>
    </location>
</feature>